<protein>
    <submittedName>
        <fullName evidence="8">SAM-dependent methyltransferase</fullName>
    </submittedName>
</protein>
<dbReference type="GO" id="GO:0008168">
    <property type="term" value="F:methyltransferase activity"/>
    <property type="evidence" value="ECO:0007669"/>
    <property type="project" value="UniProtKB-KW"/>
</dbReference>
<name>A0A8B2NNL1_9HYPH</name>
<comment type="caution">
    <text evidence="8">The sequence shown here is derived from an EMBL/GenBank/DDBJ whole genome shotgun (WGS) entry which is preliminary data.</text>
</comment>
<sequence length="431" mass="48655">MSTQPQTDVPAAYPEGAARSPLPFFSRLLTEVIRTGRLTVIDATGRVHPFGPGDSGPDVTVRLCDPLLPLRILLRPSLALGEAYMDGTISIEKGTLRDLLHLCTSNLEALDQHPIGALRGELDRLLRRLQQDNRLARARANIAHHYDLSGALYDLFLDRDRQYSCAYFQTGAESLEDAQEKKKHHIMAKLLLEPGMRVLDVGSGWGGLALEMAQTAGADVTGLTLSQEQLAVATERAVTAGLSSRVRFVMRDYREDQGTYDRIVSVGMFEHVGVAHYRTYFDTLRQRLNPEGIALVHAIGRADPPGSTDPWLRKYIFPGGYCPALSEVLAAVERSGLWVTDIEILRLHYAETLRHWFERFQANRDRAKAIYDERFCRMWEFYLAACEAAFRNGPMMVFQLQLARRRDAVPLTRDYITDWERRDVRAEDVAP</sequence>
<dbReference type="Gene3D" id="3.40.50.150">
    <property type="entry name" value="Vaccinia Virus protein VP39"/>
    <property type="match status" value="1"/>
</dbReference>
<evidence type="ECO:0000256" key="1">
    <source>
        <dbReference type="ARBA" id="ARBA00010815"/>
    </source>
</evidence>
<accession>A0A8B2NNL1</accession>
<organism evidence="8 9">
    <name type="scientific">Acuticoccus sediminis</name>
    <dbReference type="NCBI Taxonomy" id="2184697"/>
    <lineage>
        <taxon>Bacteria</taxon>
        <taxon>Pseudomonadati</taxon>
        <taxon>Pseudomonadota</taxon>
        <taxon>Alphaproteobacteria</taxon>
        <taxon>Hyphomicrobiales</taxon>
        <taxon>Amorphaceae</taxon>
        <taxon>Acuticoccus</taxon>
    </lineage>
</organism>
<keyword evidence="2 8" id="KW-0489">Methyltransferase</keyword>
<gene>
    <name evidence="8" type="ORF">DLJ53_08600</name>
</gene>
<dbReference type="OrthoDB" id="9782855at2"/>
<dbReference type="PIRSF" id="PIRSF003085">
    <property type="entry name" value="CMAS"/>
    <property type="match status" value="1"/>
</dbReference>
<dbReference type="InterPro" id="IPR050723">
    <property type="entry name" value="CFA/CMAS"/>
</dbReference>
<dbReference type="Pfam" id="PF25371">
    <property type="entry name" value="DUF7884"/>
    <property type="match status" value="1"/>
</dbReference>
<comment type="similarity">
    <text evidence="1">Belongs to the CFA/CMAS family.</text>
</comment>
<evidence type="ECO:0000256" key="4">
    <source>
        <dbReference type="ARBA" id="ARBA00022691"/>
    </source>
</evidence>
<evidence type="ECO:0000259" key="7">
    <source>
        <dbReference type="Pfam" id="PF25371"/>
    </source>
</evidence>
<dbReference type="Proteomes" id="UP000249590">
    <property type="component" value="Unassembled WGS sequence"/>
</dbReference>
<dbReference type="PANTHER" id="PTHR43667">
    <property type="entry name" value="CYCLOPROPANE-FATTY-ACYL-PHOSPHOLIPID SYNTHASE"/>
    <property type="match status" value="1"/>
</dbReference>
<evidence type="ECO:0000256" key="6">
    <source>
        <dbReference type="PIRSR" id="PIRSR003085-1"/>
    </source>
</evidence>
<evidence type="ECO:0000313" key="9">
    <source>
        <dbReference type="Proteomes" id="UP000249590"/>
    </source>
</evidence>
<feature type="active site" evidence="6">
    <location>
        <position position="386"/>
    </location>
</feature>
<dbReference type="CDD" id="cd02440">
    <property type="entry name" value="AdoMet_MTases"/>
    <property type="match status" value="1"/>
</dbReference>
<keyword evidence="5" id="KW-0443">Lipid metabolism</keyword>
<keyword evidence="9" id="KW-1185">Reference proteome</keyword>
<dbReference type="GO" id="GO:0008610">
    <property type="term" value="P:lipid biosynthetic process"/>
    <property type="evidence" value="ECO:0007669"/>
    <property type="project" value="InterPro"/>
</dbReference>
<proteinExistence type="inferred from homology"/>
<feature type="domain" description="DUF7884" evidence="7">
    <location>
        <begin position="44"/>
        <end position="106"/>
    </location>
</feature>
<keyword evidence="4" id="KW-0949">S-adenosyl-L-methionine</keyword>
<dbReference type="InterPro" id="IPR029063">
    <property type="entry name" value="SAM-dependent_MTases_sf"/>
</dbReference>
<dbReference type="AlphaFoldDB" id="A0A8B2NNL1"/>
<evidence type="ECO:0000256" key="2">
    <source>
        <dbReference type="ARBA" id="ARBA00022603"/>
    </source>
</evidence>
<evidence type="ECO:0000256" key="5">
    <source>
        <dbReference type="ARBA" id="ARBA00023098"/>
    </source>
</evidence>
<dbReference type="PANTHER" id="PTHR43667:SF1">
    <property type="entry name" value="CYCLOPROPANE-FATTY-ACYL-PHOSPHOLIPID SYNTHASE"/>
    <property type="match status" value="1"/>
</dbReference>
<dbReference type="Pfam" id="PF02353">
    <property type="entry name" value="CMAS"/>
    <property type="match status" value="1"/>
</dbReference>
<reference evidence="8 9" key="1">
    <citation type="submission" date="2018-05" db="EMBL/GenBank/DDBJ databases">
        <title>Acuticoccus sediminis sp. nov., isolated from deep-sea sediment of Indian Ocean.</title>
        <authorList>
            <person name="Liu X."/>
            <person name="Lai Q."/>
            <person name="Du Y."/>
            <person name="Sun F."/>
            <person name="Zhang X."/>
            <person name="Wang S."/>
            <person name="Shao Z."/>
        </authorList>
    </citation>
    <scope>NUCLEOTIDE SEQUENCE [LARGE SCALE GENOMIC DNA]</scope>
    <source>
        <strain evidence="8 9">PTG4-2</strain>
    </source>
</reference>
<evidence type="ECO:0000313" key="8">
    <source>
        <dbReference type="EMBL" id="RAI01485.1"/>
    </source>
</evidence>
<dbReference type="InterPro" id="IPR057206">
    <property type="entry name" value="DUF7884"/>
</dbReference>
<dbReference type="SUPFAM" id="SSF53335">
    <property type="entry name" value="S-adenosyl-L-methionine-dependent methyltransferases"/>
    <property type="match status" value="1"/>
</dbReference>
<keyword evidence="3 8" id="KW-0808">Transferase</keyword>
<dbReference type="GO" id="GO:0032259">
    <property type="term" value="P:methylation"/>
    <property type="evidence" value="ECO:0007669"/>
    <property type="project" value="UniProtKB-KW"/>
</dbReference>
<dbReference type="EMBL" id="QHHQ01000002">
    <property type="protein sequence ID" value="RAI01485.1"/>
    <property type="molecule type" value="Genomic_DNA"/>
</dbReference>
<evidence type="ECO:0000256" key="3">
    <source>
        <dbReference type="ARBA" id="ARBA00022679"/>
    </source>
</evidence>
<dbReference type="InterPro" id="IPR003333">
    <property type="entry name" value="CMAS"/>
</dbReference>